<feature type="non-terminal residue" evidence="1">
    <location>
        <position position="1"/>
    </location>
</feature>
<gene>
    <name evidence="1" type="ORF">HPB47_006904</name>
</gene>
<sequence>GVIYFYIFEYYAAVRKTGSLSPQLPEYAAVIVGANQQPQGGYLFVPQGGQYQAVFPQKDGTYVVAHPPPEAAGRMMYPSYQKSELYRWQSLSVPRRFDAAERYVTVPNEAVFVICDMGAVRRVLFLRIGVFLLMVLGFLYQASRVVEQYLSYPSAVDVRIEGTEVLLFPGLSICVTNWISKTKLCELYAEYCDFNSTNIDELRDLLLVGGNLGEIAHKPEDVLQIGFVNPTQYFFEFYLSPK</sequence>
<accession>A0AC60P954</accession>
<protein>
    <submittedName>
        <fullName evidence="1">Uncharacterized protein</fullName>
    </submittedName>
</protein>
<dbReference type="Proteomes" id="UP000805193">
    <property type="component" value="Unassembled WGS sequence"/>
</dbReference>
<comment type="caution">
    <text evidence="1">The sequence shown here is derived from an EMBL/GenBank/DDBJ whole genome shotgun (WGS) entry which is preliminary data.</text>
</comment>
<proteinExistence type="predicted"/>
<dbReference type="EMBL" id="JABSTQ010011008">
    <property type="protein sequence ID" value="KAG0415931.1"/>
    <property type="molecule type" value="Genomic_DNA"/>
</dbReference>
<name>A0AC60P954_IXOPE</name>
<reference evidence="1 2" key="1">
    <citation type="journal article" date="2020" name="Cell">
        <title>Large-Scale Comparative Analyses of Tick Genomes Elucidate Their Genetic Diversity and Vector Capacities.</title>
        <authorList>
            <consortium name="Tick Genome and Microbiome Consortium (TIGMIC)"/>
            <person name="Jia N."/>
            <person name="Wang J."/>
            <person name="Shi W."/>
            <person name="Du L."/>
            <person name="Sun Y."/>
            <person name="Zhan W."/>
            <person name="Jiang J.F."/>
            <person name="Wang Q."/>
            <person name="Zhang B."/>
            <person name="Ji P."/>
            <person name="Bell-Sakyi L."/>
            <person name="Cui X.M."/>
            <person name="Yuan T.T."/>
            <person name="Jiang B.G."/>
            <person name="Yang W.F."/>
            <person name="Lam T.T."/>
            <person name="Chang Q.C."/>
            <person name="Ding S.J."/>
            <person name="Wang X.J."/>
            <person name="Zhu J.G."/>
            <person name="Ruan X.D."/>
            <person name="Zhao L."/>
            <person name="Wei J.T."/>
            <person name="Ye R.Z."/>
            <person name="Que T.C."/>
            <person name="Du C.H."/>
            <person name="Zhou Y.H."/>
            <person name="Cheng J.X."/>
            <person name="Dai P.F."/>
            <person name="Guo W.B."/>
            <person name="Han X.H."/>
            <person name="Huang E.J."/>
            <person name="Li L.F."/>
            <person name="Wei W."/>
            <person name="Gao Y.C."/>
            <person name="Liu J.Z."/>
            <person name="Shao H.Z."/>
            <person name="Wang X."/>
            <person name="Wang C.C."/>
            <person name="Yang T.C."/>
            <person name="Huo Q.B."/>
            <person name="Li W."/>
            <person name="Chen H.Y."/>
            <person name="Chen S.E."/>
            <person name="Zhou L.G."/>
            <person name="Ni X.B."/>
            <person name="Tian J.H."/>
            <person name="Sheng Y."/>
            <person name="Liu T."/>
            <person name="Pan Y.S."/>
            <person name="Xia L.Y."/>
            <person name="Li J."/>
            <person name="Zhao F."/>
            <person name="Cao W.C."/>
        </authorList>
    </citation>
    <scope>NUCLEOTIDE SEQUENCE [LARGE SCALE GENOMIC DNA]</scope>
    <source>
        <strain evidence="1">Iper-2018</strain>
    </source>
</reference>
<keyword evidence="2" id="KW-1185">Reference proteome</keyword>
<evidence type="ECO:0000313" key="1">
    <source>
        <dbReference type="EMBL" id="KAG0415931.1"/>
    </source>
</evidence>
<evidence type="ECO:0000313" key="2">
    <source>
        <dbReference type="Proteomes" id="UP000805193"/>
    </source>
</evidence>
<organism evidence="1 2">
    <name type="scientific">Ixodes persulcatus</name>
    <name type="common">Taiga tick</name>
    <dbReference type="NCBI Taxonomy" id="34615"/>
    <lineage>
        <taxon>Eukaryota</taxon>
        <taxon>Metazoa</taxon>
        <taxon>Ecdysozoa</taxon>
        <taxon>Arthropoda</taxon>
        <taxon>Chelicerata</taxon>
        <taxon>Arachnida</taxon>
        <taxon>Acari</taxon>
        <taxon>Parasitiformes</taxon>
        <taxon>Ixodida</taxon>
        <taxon>Ixodoidea</taxon>
        <taxon>Ixodidae</taxon>
        <taxon>Ixodinae</taxon>
        <taxon>Ixodes</taxon>
    </lineage>
</organism>